<keyword evidence="3" id="KW-1185">Reference proteome</keyword>
<feature type="transmembrane region" description="Helical" evidence="1">
    <location>
        <begin position="85"/>
        <end position="105"/>
    </location>
</feature>
<dbReference type="RefSeq" id="WP_168000201.1">
    <property type="nucleotide sequence ID" value="NZ_JAATEO010000005.1"/>
</dbReference>
<sequence>MMDAPYGLALGAGLLAAVNPCGFAMLPAYLSMLVLGDGPADARGPLAPVGRALALTGAMTVGFVAVFGAFGLLAGPAADAVASRLPWASVAIGLALVAAGGWLLAGRALPAIAPRLAGGPKVRRSFGSMVLFGAAYAVASLGCTVGPFLAVVVAGFRAGSPLAGVGLFVAYAIGMGLVVGAAALAVALARESLVRRARRAAPLLGRLAGLLLVLTGGYVAWYGWYEIRLFTGRGAEDPVIDAAGRVQTALSGWLGGLGPWVVGAAAVALLAVAAGATAVRRRRAAERPAPAAAEPVDAA</sequence>
<feature type="transmembrane region" description="Helical" evidence="1">
    <location>
        <begin position="6"/>
        <end position="31"/>
    </location>
</feature>
<dbReference type="Proteomes" id="UP000783871">
    <property type="component" value="Unassembled WGS sequence"/>
</dbReference>
<keyword evidence="1" id="KW-0472">Membrane</keyword>
<dbReference type="InterPro" id="IPR051790">
    <property type="entry name" value="Cytochrome_c-biogenesis_DsbD"/>
</dbReference>
<feature type="transmembrane region" description="Helical" evidence="1">
    <location>
        <begin position="126"/>
        <end position="156"/>
    </location>
</feature>
<feature type="transmembrane region" description="Helical" evidence="1">
    <location>
        <begin position="52"/>
        <end position="73"/>
    </location>
</feature>
<name>A0ABX0Z5T5_9ACTN</name>
<evidence type="ECO:0000256" key="1">
    <source>
        <dbReference type="SAM" id="Phobius"/>
    </source>
</evidence>
<protein>
    <submittedName>
        <fullName evidence="2">Cytochrome c biogenesis protein CcdA</fullName>
    </submittedName>
</protein>
<feature type="transmembrane region" description="Helical" evidence="1">
    <location>
        <begin position="201"/>
        <end position="224"/>
    </location>
</feature>
<proteinExistence type="predicted"/>
<evidence type="ECO:0000313" key="2">
    <source>
        <dbReference type="EMBL" id="NJP31591.1"/>
    </source>
</evidence>
<feature type="transmembrane region" description="Helical" evidence="1">
    <location>
        <begin position="260"/>
        <end position="279"/>
    </location>
</feature>
<dbReference type="PANTHER" id="PTHR31272">
    <property type="entry name" value="CYTOCHROME C-TYPE BIOGENESIS PROTEIN HI_1454-RELATED"/>
    <property type="match status" value="1"/>
</dbReference>
<gene>
    <name evidence="2" type="ORF">HCJ94_06210</name>
</gene>
<comment type="caution">
    <text evidence="2">The sequence shown here is derived from an EMBL/GenBank/DDBJ whole genome shotgun (WGS) entry which is preliminary data.</text>
</comment>
<feature type="transmembrane region" description="Helical" evidence="1">
    <location>
        <begin position="168"/>
        <end position="189"/>
    </location>
</feature>
<accession>A0ABX0Z5T5</accession>
<keyword evidence="1" id="KW-1133">Transmembrane helix</keyword>
<reference evidence="2 3" key="1">
    <citation type="submission" date="2020-03" db="EMBL/GenBank/DDBJ databases">
        <title>WGS of actinomycetes isolated from Thailand.</title>
        <authorList>
            <person name="Thawai C."/>
        </authorList>
    </citation>
    <scope>NUCLEOTIDE SEQUENCE [LARGE SCALE GENOMIC DNA]</scope>
    <source>
        <strain evidence="2 3">HSS6-12</strain>
    </source>
</reference>
<keyword evidence="1" id="KW-0812">Transmembrane</keyword>
<dbReference type="PANTHER" id="PTHR31272:SF4">
    <property type="entry name" value="CYTOCHROME C-TYPE BIOGENESIS PROTEIN HI_1454-RELATED"/>
    <property type="match status" value="1"/>
</dbReference>
<evidence type="ECO:0000313" key="3">
    <source>
        <dbReference type="Proteomes" id="UP000783871"/>
    </source>
</evidence>
<dbReference type="EMBL" id="JAATEO010000005">
    <property type="protein sequence ID" value="NJP31591.1"/>
    <property type="molecule type" value="Genomic_DNA"/>
</dbReference>
<organism evidence="2 3">
    <name type="scientific">Micromonospora thermarum</name>
    <dbReference type="NCBI Taxonomy" id="2720024"/>
    <lineage>
        <taxon>Bacteria</taxon>
        <taxon>Bacillati</taxon>
        <taxon>Actinomycetota</taxon>
        <taxon>Actinomycetes</taxon>
        <taxon>Micromonosporales</taxon>
        <taxon>Micromonosporaceae</taxon>
        <taxon>Micromonospora</taxon>
    </lineage>
</organism>